<protein>
    <submittedName>
        <fullName evidence="2">Uncharacterized protein</fullName>
    </submittedName>
</protein>
<gene>
    <name evidence="2" type="ORF">C7C56_015920</name>
</gene>
<dbReference type="RefSeq" id="WP_106758361.1">
    <property type="nucleotide sequence ID" value="NZ_PXWF02000243.1"/>
</dbReference>
<dbReference type="Proteomes" id="UP000241421">
    <property type="component" value="Unassembled WGS sequence"/>
</dbReference>
<name>A0A2U2HIL5_9BURK</name>
<evidence type="ECO:0000313" key="2">
    <source>
        <dbReference type="EMBL" id="PWF46654.1"/>
    </source>
</evidence>
<keyword evidence="1" id="KW-0732">Signal</keyword>
<dbReference type="AlphaFoldDB" id="A0A2U2HIL5"/>
<dbReference type="EMBL" id="PXWF02000243">
    <property type="protein sequence ID" value="PWF46654.1"/>
    <property type="molecule type" value="Genomic_DNA"/>
</dbReference>
<keyword evidence="3" id="KW-1185">Reference proteome</keyword>
<comment type="caution">
    <text evidence="2">The sequence shown here is derived from an EMBL/GenBank/DDBJ whole genome shotgun (WGS) entry which is preliminary data.</text>
</comment>
<feature type="signal peptide" evidence="1">
    <location>
        <begin position="1"/>
        <end position="28"/>
    </location>
</feature>
<evidence type="ECO:0000313" key="3">
    <source>
        <dbReference type="Proteomes" id="UP000241421"/>
    </source>
</evidence>
<evidence type="ECO:0000256" key="1">
    <source>
        <dbReference type="SAM" id="SignalP"/>
    </source>
</evidence>
<dbReference type="Pfam" id="PF09694">
    <property type="entry name" value="Gcw_chp"/>
    <property type="match status" value="1"/>
</dbReference>
<reference evidence="2 3" key="1">
    <citation type="submission" date="2018-04" db="EMBL/GenBank/DDBJ databases">
        <title>Massilia violaceinigra sp. nov., a novel purple-pigmented bacterium isolated from Tianshan glacier, Xinjiang, China.</title>
        <authorList>
            <person name="Wang H."/>
        </authorList>
    </citation>
    <scope>NUCLEOTIDE SEQUENCE [LARGE SCALE GENOMIC DNA]</scope>
    <source>
        <strain evidence="2 3">B448-2</strain>
    </source>
</reference>
<feature type="chain" id="PRO_5015552099" evidence="1">
    <location>
        <begin position="29"/>
        <end position="252"/>
    </location>
</feature>
<sequence>MKKMTSTLSLAAAVTLAMATLGAPAAHAQTEAAATPDNVISYNAAITSDYRYRGLSQSRLKPALQGGVDFVNSPTGLYVGAWASTIKWTNDFGGGGNVEIDVYAGKRGEIASGLTYDVGALAYWYPENDLNPSANTVEVYGQVGYGPAYVKYSHSTTNLFGTADSKGSGYLDIGANIELMTGLTLNLHAGRQNVKNNDLYTYNDYKIGVTKDIEGVMVSLAAVKTNSDAYLSPVNGKNLGKSGVVLSISKSF</sequence>
<accession>A0A2U2HIL5</accession>
<organism evidence="2 3">
    <name type="scientific">Massilia glaciei</name>
    <dbReference type="NCBI Taxonomy" id="1524097"/>
    <lineage>
        <taxon>Bacteria</taxon>
        <taxon>Pseudomonadati</taxon>
        <taxon>Pseudomonadota</taxon>
        <taxon>Betaproteobacteria</taxon>
        <taxon>Burkholderiales</taxon>
        <taxon>Oxalobacteraceae</taxon>
        <taxon>Telluria group</taxon>
        <taxon>Massilia</taxon>
    </lineage>
</organism>
<proteinExistence type="predicted"/>
<dbReference type="OrthoDB" id="9793561at2"/>
<dbReference type="NCBIfam" id="TIGR02001">
    <property type="entry name" value="gcw_chp"/>
    <property type="match status" value="1"/>
</dbReference>
<dbReference type="InterPro" id="IPR010239">
    <property type="entry name" value="CHP02001"/>
</dbReference>